<reference evidence="1" key="1">
    <citation type="submission" date="2022-08" db="EMBL/GenBank/DDBJ databases">
        <title>Alicyclobacillus dauci DSM2870, complete genome.</title>
        <authorList>
            <person name="Wang Q."/>
            <person name="Cai R."/>
            <person name="Wang Z."/>
        </authorList>
    </citation>
    <scope>NUCLEOTIDE SEQUENCE</scope>
    <source>
        <strain evidence="1">DSM 28700</strain>
        <plasmid evidence="1">unnamed2</plasmid>
    </source>
</reference>
<accession>A0ABY6ZBN9</accession>
<evidence type="ECO:0000313" key="3">
    <source>
        <dbReference type="Proteomes" id="UP001164803"/>
    </source>
</evidence>
<keyword evidence="3" id="KW-1185">Reference proteome</keyword>
<sequence>MVNVQVYENGKLKEILVDVQCYNQAIFKMFAKELHEAAVQVDELGEYPDYRGSTEDVLDWFDEIIEDLERKVAAFRDITNIPAEPKSTLKLLSDTLFDLWKQTEDLIDREWSFADVVVTHEKTVAWFQNVIISQLNYALAMVQNGEVHANA</sequence>
<keyword evidence="1" id="KW-0614">Plasmid</keyword>
<protein>
    <submittedName>
        <fullName evidence="1">Uncharacterized protein</fullName>
    </submittedName>
</protein>
<gene>
    <name evidence="2" type="ORF">NZD86_24120</name>
    <name evidence="1" type="ORF">NZD86_24420</name>
</gene>
<organism evidence="1 3">
    <name type="scientific">Alicyclobacillus dauci</name>
    <dbReference type="NCBI Taxonomy" id="1475485"/>
    <lineage>
        <taxon>Bacteria</taxon>
        <taxon>Bacillati</taxon>
        <taxon>Bacillota</taxon>
        <taxon>Bacilli</taxon>
        <taxon>Bacillales</taxon>
        <taxon>Alicyclobacillaceae</taxon>
        <taxon>Alicyclobacillus</taxon>
    </lineage>
</organism>
<evidence type="ECO:0000313" key="1">
    <source>
        <dbReference type="EMBL" id="WAH39515.1"/>
    </source>
</evidence>
<dbReference type="EMBL" id="CP104066">
    <property type="protein sequence ID" value="WAH39515.1"/>
    <property type="molecule type" value="Genomic_DNA"/>
</dbReference>
<evidence type="ECO:0000313" key="2">
    <source>
        <dbReference type="EMBL" id="WAH39575.1"/>
    </source>
</evidence>
<geneLocation type="plasmid" evidence="1 3">
    <name>unnamed2</name>
</geneLocation>
<dbReference type="EMBL" id="CP104066">
    <property type="protein sequence ID" value="WAH39575.1"/>
    <property type="molecule type" value="Genomic_DNA"/>
</dbReference>
<proteinExistence type="predicted"/>
<name>A0ABY6ZBN9_9BACL</name>
<dbReference type="Proteomes" id="UP001164803">
    <property type="component" value="Plasmid unnamed2"/>
</dbReference>
<dbReference type="RefSeq" id="WP_268047158.1">
    <property type="nucleotide sequence ID" value="NZ_CP104066.1"/>
</dbReference>